<reference evidence="20 21" key="1">
    <citation type="journal article" date="2023" name="Sci. Data">
        <title>Genome assembly of the Korean intertidal mud-creeper Batillaria attramentaria.</title>
        <authorList>
            <person name="Patra A.K."/>
            <person name="Ho P.T."/>
            <person name="Jun S."/>
            <person name="Lee S.J."/>
            <person name="Kim Y."/>
            <person name="Won Y.J."/>
        </authorList>
    </citation>
    <scope>NUCLEOTIDE SEQUENCE [LARGE SCALE GENOMIC DNA]</scope>
    <source>
        <strain evidence="20">Wonlab-2016</strain>
    </source>
</reference>
<keyword evidence="8" id="KW-0479">Metal-binding</keyword>
<feature type="signal peptide" evidence="18">
    <location>
        <begin position="1"/>
        <end position="16"/>
    </location>
</feature>
<evidence type="ECO:0000256" key="18">
    <source>
        <dbReference type="SAM" id="SignalP"/>
    </source>
</evidence>
<keyword evidence="21" id="KW-1185">Reference proteome</keyword>
<dbReference type="InterPro" id="IPR045885">
    <property type="entry name" value="GalNAc-T"/>
</dbReference>
<evidence type="ECO:0000256" key="6">
    <source>
        <dbReference type="ARBA" id="ARBA00022679"/>
    </source>
</evidence>
<keyword evidence="18" id="KW-0732">Signal</keyword>
<comment type="subcellular location">
    <subcellularLocation>
        <location evidence="2 16">Golgi apparatus membrane</location>
        <topology evidence="2 16">Single-pass type II membrane protein</topology>
    </subcellularLocation>
</comment>
<comment type="pathway">
    <text evidence="3 16">Protein modification; protein glycosylation.</text>
</comment>
<comment type="similarity">
    <text evidence="4 16">Belongs to the glycosyltransferase 2 family. GalNAc-T subfamily.</text>
</comment>
<dbReference type="EC" id="2.4.1.-" evidence="16"/>
<dbReference type="Gene3D" id="2.80.10.50">
    <property type="match status" value="1"/>
</dbReference>
<keyword evidence="15 16" id="KW-0464">Manganese</keyword>
<dbReference type="PROSITE" id="PS50231">
    <property type="entry name" value="RICIN_B_LECTIN"/>
    <property type="match status" value="1"/>
</dbReference>
<dbReference type="GO" id="GO:0046872">
    <property type="term" value="F:metal ion binding"/>
    <property type="evidence" value="ECO:0007669"/>
    <property type="project" value="UniProtKB-KW"/>
</dbReference>
<evidence type="ECO:0000256" key="3">
    <source>
        <dbReference type="ARBA" id="ARBA00004922"/>
    </source>
</evidence>
<keyword evidence="14 16" id="KW-1015">Disulfide bond</keyword>
<evidence type="ECO:0000256" key="2">
    <source>
        <dbReference type="ARBA" id="ARBA00004323"/>
    </source>
</evidence>
<keyword evidence="7" id="KW-0812">Transmembrane</keyword>
<evidence type="ECO:0000256" key="7">
    <source>
        <dbReference type="ARBA" id="ARBA00022692"/>
    </source>
</evidence>
<dbReference type="InterPro" id="IPR035992">
    <property type="entry name" value="Ricin_B-like_lectins"/>
</dbReference>
<dbReference type="GO" id="GO:0000139">
    <property type="term" value="C:Golgi membrane"/>
    <property type="evidence" value="ECO:0007669"/>
    <property type="project" value="UniProtKB-SubCell"/>
</dbReference>
<name>A0ABD0KNG3_9CAEN</name>
<dbReference type="InterPro" id="IPR000772">
    <property type="entry name" value="Ricin_B_lectin"/>
</dbReference>
<evidence type="ECO:0000313" key="20">
    <source>
        <dbReference type="EMBL" id="KAK7488756.1"/>
    </source>
</evidence>
<keyword evidence="12 16" id="KW-0333">Golgi apparatus</keyword>
<dbReference type="EMBL" id="JACVVK020000147">
    <property type="protein sequence ID" value="KAK7488756.1"/>
    <property type="molecule type" value="Genomic_DNA"/>
</dbReference>
<dbReference type="Pfam" id="PF00652">
    <property type="entry name" value="Ricin_B_lectin"/>
    <property type="match status" value="1"/>
</dbReference>
<dbReference type="CDD" id="cd02510">
    <property type="entry name" value="pp-GalNAc-T"/>
    <property type="match status" value="1"/>
</dbReference>
<keyword evidence="5 16" id="KW-0328">Glycosyltransferase</keyword>
<keyword evidence="10" id="KW-0735">Signal-anchor</keyword>
<feature type="region of interest" description="Disordered" evidence="17">
    <location>
        <begin position="163"/>
        <end position="214"/>
    </location>
</feature>
<dbReference type="GO" id="GO:0006493">
    <property type="term" value="P:protein O-linked glycosylation"/>
    <property type="evidence" value="ECO:0007669"/>
    <property type="project" value="UniProtKB-ARBA"/>
</dbReference>
<dbReference type="PANTHER" id="PTHR11675:SF131">
    <property type="entry name" value="POLYPEPTIDE N-ACETYLGALACTOSAMINYLTRANSFERASE 9-RELATED"/>
    <property type="match status" value="1"/>
</dbReference>
<evidence type="ECO:0000256" key="11">
    <source>
        <dbReference type="ARBA" id="ARBA00022989"/>
    </source>
</evidence>
<dbReference type="InterPro" id="IPR001173">
    <property type="entry name" value="Glyco_trans_2-like"/>
</dbReference>
<comment type="caution">
    <text evidence="20">The sequence shown here is derived from an EMBL/GenBank/DDBJ whole genome shotgun (WGS) entry which is preliminary data.</text>
</comment>
<dbReference type="Pfam" id="PF00535">
    <property type="entry name" value="Glycos_transf_2"/>
    <property type="match status" value="1"/>
</dbReference>
<evidence type="ECO:0000259" key="19">
    <source>
        <dbReference type="SMART" id="SM00458"/>
    </source>
</evidence>
<dbReference type="InterPro" id="IPR029044">
    <property type="entry name" value="Nucleotide-diphossugar_trans"/>
</dbReference>
<evidence type="ECO:0000256" key="5">
    <source>
        <dbReference type="ARBA" id="ARBA00022676"/>
    </source>
</evidence>
<evidence type="ECO:0000256" key="13">
    <source>
        <dbReference type="ARBA" id="ARBA00023136"/>
    </source>
</evidence>
<dbReference type="SUPFAM" id="SSF50370">
    <property type="entry name" value="Ricin B-like lectins"/>
    <property type="match status" value="1"/>
</dbReference>
<gene>
    <name evidence="20" type="ORF">BaRGS_00020053</name>
</gene>
<feature type="domain" description="Ricin B lectin" evidence="19">
    <location>
        <begin position="636"/>
        <end position="754"/>
    </location>
</feature>
<evidence type="ECO:0000256" key="4">
    <source>
        <dbReference type="ARBA" id="ARBA00005680"/>
    </source>
</evidence>
<proteinExistence type="inferred from homology"/>
<keyword evidence="6 16" id="KW-0808">Transferase</keyword>
<dbReference type="SMART" id="SM00458">
    <property type="entry name" value="RICIN"/>
    <property type="match status" value="1"/>
</dbReference>
<organism evidence="20 21">
    <name type="scientific">Batillaria attramentaria</name>
    <dbReference type="NCBI Taxonomy" id="370345"/>
    <lineage>
        <taxon>Eukaryota</taxon>
        <taxon>Metazoa</taxon>
        <taxon>Spiralia</taxon>
        <taxon>Lophotrochozoa</taxon>
        <taxon>Mollusca</taxon>
        <taxon>Gastropoda</taxon>
        <taxon>Caenogastropoda</taxon>
        <taxon>Sorbeoconcha</taxon>
        <taxon>Cerithioidea</taxon>
        <taxon>Batillariidae</taxon>
        <taxon>Batillaria</taxon>
    </lineage>
</organism>
<evidence type="ECO:0000256" key="1">
    <source>
        <dbReference type="ARBA" id="ARBA00001936"/>
    </source>
</evidence>
<evidence type="ECO:0000256" key="17">
    <source>
        <dbReference type="SAM" id="MobiDB-lite"/>
    </source>
</evidence>
<comment type="cofactor">
    <cofactor evidence="1 16">
        <name>Mn(2+)</name>
        <dbReference type="ChEBI" id="CHEBI:29035"/>
    </cofactor>
</comment>
<dbReference type="SUPFAM" id="SSF53448">
    <property type="entry name" value="Nucleotide-diphospho-sugar transferases"/>
    <property type="match status" value="1"/>
</dbReference>
<evidence type="ECO:0000256" key="8">
    <source>
        <dbReference type="ARBA" id="ARBA00022723"/>
    </source>
</evidence>
<evidence type="ECO:0000256" key="14">
    <source>
        <dbReference type="ARBA" id="ARBA00023157"/>
    </source>
</evidence>
<dbReference type="GO" id="GO:0030246">
    <property type="term" value="F:carbohydrate binding"/>
    <property type="evidence" value="ECO:0007669"/>
    <property type="project" value="UniProtKB-KW"/>
</dbReference>
<dbReference type="PANTHER" id="PTHR11675">
    <property type="entry name" value="N-ACETYLGALACTOSAMINYLTRANSFERASE"/>
    <property type="match status" value="1"/>
</dbReference>
<evidence type="ECO:0000313" key="21">
    <source>
        <dbReference type="Proteomes" id="UP001519460"/>
    </source>
</evidence>
<protein>
    <recommendedName>
        <fullName evidence="16">Polypeptide N-acetylgalactosaminyltransferase</fullName>
        <ecNumber evidence="16">2.4.1.-</ecNumber>
    </recommendedName>
    <alternativeName>
        <fullName evidence="16">Protein-UDP acetylgalactosaminyltransferase</fullName>
    </alternativeName>
</protein>
<dbReference type="Proteomes" id="UP001519460">
    <property type="component" value="Unassembled WGS sequence"/>
</dbReference>
<feature type="chain" id="PRO_5044801311" description="Polypeptide N-acetylgalactosaminyltransferase" evidence="18">
    <location>
        <begin position="17"/>
        <end position="775"/>
    </location>
</feature>
<evidence type="ECO:0000256" key="16">
    <source>
        <dbReference type="RuleBase" id="RU361242"/>
    </source>
</evidence>
<accession>A0ABD0KNG3</accession>
<evidence type="ECO:0000256" key="12">
    <source>
        <dbReference type="ARBA" id="ARBA00023034"/>
    </source>
</evidence>
<keyword evidence="9 16" id="KW-0430">Lectin</keyword>
<dbReference type="GO" id="GO:0016757">
    <property type="term" value="F:glycosyltransferase activity"/>
    <property type="evidence" value="ECO:0007669"/>
    <property type="project" value="UniProtKB-KW"/>
</dbReference>
<sequence>MLLFRLLFWAVRGARSHHMIMMVAGTIKTFSLASPTRIWVESECYSVHQQKAALVLRPSHSTQGFKLLAFTTDGGRTKYRKELGVIPLCIGTFAGREGYVPVISLFTIVAALVLLIFDDSFKVYDIENGQFGESGLFRLLQRGAGTNVNMTPAETYPDDIFRTNDGFGDPTLENSHGRQEVHSRNSRKTAFADGAESHAAAENTREPPKRNRREIRVQVNVREENQRNTVHANGSVDGRFRGAIPSHVVRGWTPPQNAGESGRGVEVDEDLLSSDQKAQFKKGWEQHSFNEFVSNLISLHRSLPDPRDRECLTVQYRSELPDTGVVIIFHNEAWSTLLRTVHSVLDRSPSHLLRQIVLVDDFSTLDHLKKPLDDYLARLEKVKLVRTSEREGLIRARLIGLSHITTTVVVFLDSHCECAVGWLEPMLDRIAENSSTVVVPVIDAINDKTFEFNFQPARGTNVGTFTWNLSFSWMPIPDRERRRRKRDIDPIMTPTMAGGLFAIDRLFFYKLGTYDPGMRIWGGENLELSFRIWMCGGRLETVPCSHVGHVFRGHAPYTHGGVQNPISTNLGRLAAVWLDDYQVYYRHGRQSRGQLDIGDVSERVKLRKELNCHSFAWYLEHVMPDMFVPADVIAHGAIYNDFSNTCFARVDRERIGLRPCTRNTTEKGMQWSMNLGQWTVFQGKHCLDYASGDAWVTEQTCHGYGGNQLWKYSPEQKQLSHVISKRCAEMAPDGPRLIMTVCDVSNPRQQWLWDTRPVPGPSWRKDKAAGIRRYF</sequence>
<evidence type="ECO:0000256" key="10">
    <source>
        <dbReference type="ARBA" id="ARBA00022968"/>
    </source>
</evidence>
<evidence type="ECO:0000256" key="9">
    <source>
        <dbReference type="ARBA" id="ARBA00022734"/>
    </source>
</evidence>
<evidence type="ECO:0000256" key="15">
    <source>
        <dbReference type="ARBA" id="ARBA00023211"/>
    </source>
</evidence>
<dbReference type="AlphaFoldDB" id="A0ABD0KNG3"/>
<keyword evidence="13" id="KW-0472">Membrane</keyword>
<dbReference type="Gene3D" id="3.90.550.10">
    <property type="entry name" value="Spore Coat Polysaccharide Biosynthesis Protein SpsA, Chain A"/>
    <property type="match status" value="1"/>
</dbReference>
<keyword evidence="11" id="KW-1133">Transmembrane helix</keyword>
<dbReference type="FunFam" id="3.90.550.10:FF:000021">
    <property type="entry name" value="Polypeptide N-acetylgalactosaminyltransferase"/>
    <property type="match status" value="1"/>
</dbReference>